<organism evidence="1 2">
    <name type="scientific">Gossypium barbadense</name>
    <name type="common">Sea Island cotton</name>
    <name type="synonym">Hibiscus barbadensis</name>
    <dbReference type="NCBI Taxonomy" id="3634"/>
    <lineage>
        <taxon>Eukaryota</taxon>
        <taxon>Viridiplantae</taxon>
        <taxon>Streptophyta</taxon>
        <taxon>Embryophyta</taxon>
        <taxon>Tracheophyta</taxon>
        <taxon>Spermatophyta</taxon>
        <taxon>Magnoliopsida</taxon>
        <taxon>eudicotyledons</taxon>
        <taxon>Gunneridae</taxon>
        <taxon>Pentapetalae</taxon>
        <taxon>rosids</taxon>
        <taxon>malvids</taxon>
        <taxon>Malvales</taxon>
        <taxon>Malvaceae</taxon>
        <taxon>Malvoideae</taxon>
        <taxon>Gossypium</taxon>
    </lineage>
</organism>
<name>A0A2P5XGB0_GOSBA</name>
<protein>
    <submittedName>
        <fullName evidence="1">Uncharacterized protein</fullName>
    </submittedName>
</protein>
<dbReference type="AlphaFoldDB" id="A0A2P5XGB0"/>
<reference evidence="1 2" key="1">
    <citation type="submission" date="2015-01" db="EMBL/GenBank/DDBJ databases">
        <title>Genome of allotetraploid Gossypium barbadense reveals genomic plasticity and fiber elongation in cotton evolution.</title>
        <authorList>
            <person name="Chen X."/>
            <person name="Liu X."/>
            <person name="Zhao B."/>
            <person name="Zheng H."/>
            <person name="Hu Y."/>
            <person name="Lu G."/>
            <person name="Yang C."/>
            <person name="Chen J."/>
            <person name="Shan C."/>
            <person name="Zhang L."/>
            <person name="Zhou Y."/>
            <person name="Wang L."/>
            <person name="Guo W."/>
            <person name="Bai Y."/>
            <person name="Ruan J."/>
            <person name="Shangguan X."/>
            <person name="Mao Y."/>
            <person name="Jiang J."/>
            <person name="Zhu Y."/>
            <person name="Lei J."/>
            <person name="Kang H."/>
            <person name="Chen S."/>
            <person name="He X."/>
            <person name="Wang R."/>
            <person name="Wang Y."/>
            <person name="Chen J."/>
            <person name="Wang L."/>
            <person name="Yu S."/>
            <person name="Wang B."/>
            <person name="Wei J."/>
            <person name="Song S."/>
            <person name="Lu X."/>
            <person name="Gao Z."/>
            <person name="Gu W."/>
            <person name="Deng X."/>
            <person name="Ma D."/>
            <person name="Wang S."/>
            <person name="Liang W."/>
            <person name="Fang L."/>
            <person name="Cai C."/>
            <person name="Zhu X."/>
            <person name="Zhou B."/>
            <person name="Zhang Y."/>
            <person name="Chen Z."/>
            <person name="Xu S."/>
            <person name="Zhu R."/>
            <person name="Wang S."/>
            <person name="Zhang T."/>
            <person name="Zhao G."/>
        </authorList>
    </citation>
    <scope>NUCLEOTIDE SEQUENCE [LARGE SCALE GENOMIC DNA]</scope>
    <source>
        <strain evidence="2">cv. Xinhai21</strain>
        <tissue evidence="1">Leaf</tissue>
    </source>
</reference>
<proteinExistence type="predicted"/>
<dbReference type="Proteomes" id="UP000239757">
    <property type="component" value="Unassembled WGS sequence"/>
</dbReference>
<gene>
    <name evidence="1" type="ORF">GOBAR_AA18346</name>
</gene>
<sequence>MAVENGVVTTVSFTIFHLPCIGKACGHYLDTIEMLLMLSSLKKEMPGVRIEFEDPLEDPKAGGIDIGSNLEVGCRRAGKSKSVENISPVEGNINSQENETVREVNTGRRKTRSVFGVCEERNMERFRPVEKGVRDRFVNTVLGGFMERKLFVIFEGWFWQEAESRIDVTYQGKIGMAVDFAKAGLVRNPLF</sequence>
<evidence type="ECO:0000313" key="1">
    <source>
        <dbReference type="EMBL" id="PPS02332.1"/>
    </source>
</evidence>
<accession>A0A2P5XGB0</accession>
<evidence type="ECO:0000313" key="2">
    <source>
        <dbReference type="Proteomes" id="UP000239757"/>
    </source>
</evidence>
<dbReference type="EMBL" id="KZ664942">
    <property type="protein sequence ID" value="PPS02332.1"/>
    <property type="molecule type" value="Genomic_DNA"/>
</dbReference>